<dbReference type="InterPro" id="IPR016181">
    <property type="entry name" value="Acyl_CoA_acyltransferase"/>
</dbReference>
<dbReference type="InterPro" id="IPR000182">
    <property type="entry name" value="GNAT_dom"/>
</dbReference>
<dbReference type="RefSeq" id="WP_179242546.1">
    <property type="nucleotide sequence ID" value="NZ_CP058595.1"/>
</dbReference>
<keyword evidence="3" id="KW-1185">Reference proteome</keyword>
<sequence>MKNIIHFEPLTVDNYPTYINVGAKAYNDHYLHLWPNGDSSPYILTSFTQAVLQQEEKDENTILFIIHYGKKPVGILKITLNKPLKNYTAKDSLYIDKIYILKEFTGKGIGKKAIQFLTLRANKLHKTILWLDTMQKGPALKFYLKNGFEIFDKTKIPFENVIEPEKAMYIMVKTI</sequence>
<organism evidence="2 3">
    <name type="scientific">Costertonia aggregata</name>
    <dbReference type="NCBI Taxonomy" id="343403"/>
    <lineage>
        <taxon>Bacteria</taxon>
        <taxon>Pseudomonadati</taxon>
        <taxon>Bacteroidota</taxon>
        <taxon>Flavobacteriia</taxon>
        <taxon>Flavobacteriales</taxon>
        <taxon>Flavobacteriaceae</taxon>
        <taxon>Costertonia</taxon>
    </lineage>
</organism>
<dbReference type="PROSITE" id="PS51186">
    <property type="entry name" value="GNAT"/>
    <property type="match status" value="1"/>
</dbReference>
<keyword evidence="2" id="KW-0808">Transferase</keyword>
<reference evidence="2 3" key="1">
    <citation type="journal article" date="2006" name="Int. J. Syst. Evol. Microbiol.">
        <title>Costertonia aggregata gen. nov., sp. nov., a mesophilic marine bacterium of the family Flavobacteriaceae, isolated from a mature biofilm.</title>
        <authorList>
            <person name="Kwon K.K."/>
            <person name="Lee Y.K."/>
            <person name="Lee H.K."/>
        </authorList>
    </citation>
    <scope>NUCLEOTIDE SEQUENCE [LARGE SCALE GENOMIC DNA]</scope>
    <source>
        <strain evidence="2 3">KCCM 42265</strain>
    </source>
</reference>
<dbReference type="GO" id="GO:0016747">
    <property type="term" value="F:acyltransferase activity, transferring groups other than amino-acyl groups"/>
    <property type="evidence" value="ECO:0007669"/>
    <property type="project" value="InterPro"/>
</dbReference>
<feature type="domain" description="N-acetyltransferase" evidence="1">
    <location>
        <begin position="5"/>
        <end position="175"/>
    </location>
</feature>
<evidence type="ECO:0000259" key="1">
    <source>
        <dbReference type="PROSITE" id="PS51186"/>
    </source>
</evidence>
<dbReference type="AlphaFoldDB" id="A0A7H9AS56"/>
<dbReference type="SUPFAM" id="SSF55729">
    <property type="entry name" value="Acyl-CoA N-acyltransferases (Nat)"/>
    <property type="match status" value="1"/>
</dbReference>
<dbReference type="KEGG" id="cagg:HYG79_13235"/>
<dbReference type="Pfam" id="PF00583">
    <property type="entry name" value="Acetyltransf_1"/>
    <property type="match status" value="1"/>
</dbReference>
<name>A0A7H9AS56_9FLAO</name>
<accession>A0A7H9AS56</accession>
<dbReference type="EMBL" id="CP058595">
    <property type="protein sequence ID" value="QLG46266.1"/>
    <property type="molecule type" value="Genomic_DNA"/>
</dbReference>
<dbReference type="Gene3D" id="3.40.630.30">
    <property type="match status" value="1"/>
</dbReference>
<gene>
    <name evidence="2" type="ORF">HYG79_13235</name>
</gene>
<protein>
    <submittedName>
        <fullName evidence="2">GNAT family N-acetyltransferase</fullName>
    </submittedName>
</protein>
<proteinExistence type="predicted"/>
<dbReference type="CDD" id="cd04301">
    <property type="entry name" value="NAT_SF"/>
    <property type="match status" value="1"/>
</dbReference>
<evidence type="ECO:0000313" key="3">
    <source>
        <dbReference type="Proteomes" id="UP000509302"/>
    </source>
</evidence>
<dbReference type="Proteomes" id="UP000509302">
    <property type="component" value="Chromosome"/>
</dbReference>
<evidence type="ECO:0000313" key="2">
    <source>
        <dbReference type="EMBL" id="QLG46266.1"/>
    </source>
</evidence>